<dbReference type="Gene3D" id="3.40.50.150">
    <property type="entry name" value="Vaccinia Virus protein VP39"/>
    <property type="match status" value="1"/>
</dbReference>
<dbReference type="GO" id="GO:0008168">
    <property type="term" value="F:methyltransferase activity"/>
    <property type="evidence" value="ECO:0007669"/>
    <property type="project" value="UniProtKB-KW"/>
</dbReference>
<dbReference type="PANTHER" id="PTHR43591:SF10">
    <property type="entry name" value="ABC TRANSMEMBRANE TYPE-1 DOMAIN-CONTAINING PROTEIN-RELATED"/>
    <property type="match status" value="1"/>
</dbReference>
<dbReference type="CDD" id="cd02440">
    <property type="entry name" value="AdoMet_MTases"/>
    <property type="match status" value="1"/>
</dbReference>
<dbReference type="EMBL" id="WWBZ02000062">
    <property type="protein sequence ID" value="KAF4302879.1"/>
    <property type="molecule type" value="Genomic_DNA"/>
</dbReference>
<gene>
    <name evidence="1" type="ORF">GTA08_BOTSDO09276</name>
</gene>
<protein>
    <submittedName>
        <fullName evidence="1">Tam domain methyltransferase protein</fullName>
    </submittedName>
</protein>
<reference evidence="1" key="1">
    <citation type="submission" date="2020-04" db="EMBL/GenBank/DDBJ databases">
        <title>Genome Assembly and Annotation of Botryosphaeria dothidea sdau 11-99, a Latent Pathogen of Apple Fruit Ring Rot in China.</title>
        <authorList>
            <person name="Yu C."/>
            <person name="Diao Y."/>
            <person name="Lu Q."/>
            <person name="Zhao J."/>
            <person name="Cui S."/>
            <person name="Peng C."/>
            <person name="He B."/>
            <person name="Liu H."/>
        </authorList>
    </citation>
    <scope>NUCLEOTIDE SEQUENCE [LARGE SCALE GENOMIC DNA]</scope>
    <source>
        <strain evidence="1">Sdau11-99</strain>
    </source>
</reference>
<keyword evidence="1" id="KW-0489">Methyltransferase</keyword>
<dbReference type="InterPro" id="IPR029063">
    <property type="entry name" value="SAM-dependent_MTases_sf"/>
</dbReference>
<dbReference type="SUPFAM" id="SSF53335">
    <property type="entry name" value="S-adenosyl-L-methionine-dependent methyltransferases"/>
    <property type="match status" value="1"/>
</dbReference>
<evidence type="ECO:0000313" key="2">
    <source>
        <dbReference type="Proteomes" id="UP000572817"/>
    </source>
</evidence>
<dbReference type="Proteomes" id="UP000572817">
    <property type="component" value="Unassembled WGS sequence"/>
</dbReference>
<proteinExistence type="predicted"/>
<name>A0A8H4IL72_9PEZI</name>
<comment type="caution">
    <text evidence="1">The sequence shown here is derived from an EMBL/GenBank/DDBJ whole genome shotgun (WGS) entry which is preliminary data.</text>
</comment>
<sequence length="174" mass="19351">MAPLLCCAARCHGCQSHASDEHLFGYCALKGNLYKAPVKNPKLCLDIGTGTGLWALDFADAHTKCQVIGTGLSPIQPSWSAPNCKFIIDDANADWLFSEKGQFDLIHARYPGGWVEHQEPSAWFDTEDPGFKNSQAHFWQVKRDEASAKMGKRFNVAHKQKNQTIKAGFKNVEQ</sequence>
<evidence type="ECO:0000313" key="1">
    <source>
        <dbReference type="EMBL" id="KAF4302879.1"/>
    </source>
</evidence>
<keyword evidence="2" id="KW-1185">Reference proteome</keyword>
<keyword evidence="1" id="KW-0808">Transferase</keyword>
<dbReference type="Pfam" id="PF13489">
    <property type="entry name" value="Methyltransf_23"/>
    <property type="match status" value="1"/>
</dbReference>
<accession>A0A8H4IL72</accession>
<organism evidence="1 2">
    <name type="scientific">Botryosphaeria dothidea</name>
    <dbReference type="NCBI Taxonomy" id="55169"/>
    <lineage>
        <taxon>Eukaryota</taxon>
        <taxon>Fungi</taxon>
        <taxon>Dikarya</taxon>
        <taxon>Ascomycota</taxon>
        <taxon>Pezizomycotina</taxon>
        <taxon>Dothideomycetes</taxon>
        <taxon>Dothideomycetes incertae sedis</taxon>
        <taxon>Botryosphaeriales</taxon>
        <taxon>Botryosphaeriaceae</taxon>
        <taxon>Botryosphaeria</taxon>
    </lineage>
</organism>
<dbReference type="AlphaFoldDB" id="A0A8H4IL72"/>
<dbReference type="GO" id="GO:0032259">
    <property type="term" value="P:methylation"/>
    <property type="evidence" value="ECO:0007669"/>
    <property type="project" value="UniProtKB-KW"/>
</dbReference>
<dbReference type="OrthoDB" id="2013972at2759"/>
<dbReference type="PANTHER" id="PTHR43591">
    <property type="entry name" value="METHYLTRANSFERASE"/>
    <property type="match status" value="1"/>
</dbReference>